<keyword evidence="4" id="KW-1185">Reference proteome</keyword>
<reference evidence="3 4" key="1">
    <citation type="journal article" date="2006" name="Science">
        <title>The genome of black cottonwood, Populus trichocarpa (Torr. &amp; Gray).</title>
        <authorList>
            <person name="Tuskan G.A."/>
            <person name="Difazio S."/>
            <person name="Jansson S."/>
            <person name="Bohlmann J."/>
            <person name="Grigoriev I."/>
            <person name="Hellsten U."/>
            <person name="Putnam N."/>
            <person name="Ralph S."/>
            <person name="Rombauts S."/>
            <person name="Salamov A."/>
            <person name="Schein J."/>
            <person name="Sterck L."/>
            <person name="Aerts A."/>
            <person name="Bhalerao R.R."/>
            <person name="Bhalerao R.P."/>
            <person name="Blaudez D."/>
            <person name="Boerjan W."/>
            <person name="Brun A."/>
            <person name="Brunner A."/>
            <person name="Busov V."/>
            <person name="Campbell M."/>
            <person name="Carlson J."/>
            <person name="Chalot M."/>
            <person name="Chapman J."/>
            <person name="Chen G.L."/>
            <person name="Cooper D."/>
            <person name="Coutinho P.M."/>
            <person name="Couturier J."/>
            <person name="Covert S."/>
            <person name="Cronk Q."/>
            <person name="Cunningham R."/>
            <person name="Davis J."/>
            <person name="Degroeve S."/>
            <person name="Dejardin A."/>
            <person name="Depamphilis C."/>
            <person name="Detter J."/>
            <person name="Dirks B."/>
            <person name="Dubchak I."/>
            <person name="Duplessis S."/>
            <person name="Ehlting J."/>
            <person name="Ellis B."/>
            <person name="Gendler K."/>
            <person name="Goodstein D."/>
            <person name="Gribskov M."/>
            <person name="Grimwood J."/>
            <person name="Groover A."/>
            <person name="Gunter L."/>
            <person name="Hamberger B."/>
            <person name="Heinze B."/>
            <person name="Helariutta Y."/>
            <person name="Henrissat B."/>
            <person name="Holligan D."/>
            <person name="Holt R."/>
            <person name="Huang W."/>
            <person name="Islam-Faridi N."/>
            <person name="Jones S."/>
            <person name="Jones-Rhoades M."/>
            <person name="Jorgensen R."/>
            <person name="Joshi C."/>
            <person name="Kangasjarvi J."/>
            <person name="Karlsson J."/>
            <person name="Kelleher C."/>
            <person name="Kirkpatrick R."/>
            <person name="Kirst M."/>
            <person name="Kohler A."/>
            <person name="Kalluri U."/>
            <person name="Larimer F."/>
            <person name="Leebens-Mack J."/>
            <person name="Leple J.C."/>
            <person name="Locascio P."/>
            <person name="Lou Y."/>
            <person name="Lucas S."/>
            <person name="Martin F."/>
            <person name="Montanini B."/>
            <person name="Napoli C."/>
            <person name="Nelson D.R."/>
            <person name="Nelson C."/>
            <person name="Nieminen K."/>
            <person name="Nilsson O."/>
            <person name="Pereda V."/>
            <person name="Peter G."/>
            <person name="Philippe R."/>
            <person name="Pilate G."/>
            <person name="Poliakov A."/>
            <person name="Razumovskaya J."/>
            <person name="Richardson P."/>
            <person name="Rinaldi C."/>
            <person name="Ritland K."/>
            <person name="Rouze P."/>
            <person name="Ryaboy D."/>
            <person name="Schmutz J."/>
            <person name="Schrader J."/>
            <person name="Segerman B."/>
            <person name="Shin H."/>
            <person name="Siddiqui A."/>
            <person name="Sterky F."/>
            <person name="Terry A."/>
            <person name="Tsai C.J."/>
            <person name="Uberbacher E."/>
            <person name="Unneberg P."/>
            <person name="Vahala J."/>
            <person name="Wall K."/>
            <person name="Wessler S."/>
            <person name="Yang G."/>
            <person name="Yin T."/>
            <person name="Douglas C."/>
            <person name="Marra M."/>
            <person name="Sandberg G."/>
            <person name="Van de Peer Y."/>
            <person name="Rokhsar D."/>
        </authorList>
    </citation>
    <scope>NUCLEOTIDE SEQUENCE [LARGE SCALE GENOMIC DNA]</scope>
    <source>
        <strain evidence="4">cv. Nisqually</strain>
    </source>
</reference>
<dbReference type="Pfam" id="PF14111">
    <property type="entry name" value="DUF4283"/>
    <property type="match status" value="1"/>
</dbReference>
<dbReference type="InterPro" id="IPR040256">
    <property type="entry name" value="At4g02000-like"/>
</dbReference>
<feature type="region of interest" description="Disordered" evidence="1">
    <location>
        <begin position="182"/>
        <end position="204"/>
    </location>
</feature>
<protein>
    <recommendedName>
        <fullName evidence="2">DUF4283 domain-containing protein</fullName>
    </recommendedName>
</protein>
<evidence type="ECO:0000256" key="1">
    <source>
        <dbReference type="SAM" id="MobiDB-lite"/>
    </source>
</evidence>
<dbReference type="AlphaFoldDB" id="A0A2K1X4A9"/>
<dbReference type="PANTHER" id="PTHR31286:SF180">
    <property type="entry name" value="OS10G0362600 PROTEIN"/>
    <property type="match status" value="1"/>
</dbReference>
<proteinExistence type="predicted"/>
<evidence type="ECO:0000313" key="4">
    <source>
        <dbReference type="Proteomes" id="UP000006729"/>
    </source>
</evidence>
<dbReference type="InterPro" id="IPR025558">
    <property type="entry name" value="DUF4283"/>
</dbReference>
<organism evidence="3 4">
    <name type="scientific">Populus trichocarpa</name>
    <name type="common">Western balsam poplar</name>
    <name type="synonym">Populus balsamifera subsp. trichocarpa</name>
    <dbReference type="NCBI Taxonomy" id="3694"/>
    <lineage>
        <taxon>Eukaryota</taxon>
        <taxon>Viridiplantae</taxon>
        <taxon>Streptophyta</taxon>
        <taxon>Embryophyta</taxon>
        <taxon>Tracheophyta</taxon>
        <taxon>Spermatophyta</taxon>
        <taxon>Magnoliopsida</taxon>
        <taxon>eudicotyledons</taxon>
        <taxon>Gunneridae</taxon>
        <taxon>Pentapetalae</taxon>
        <taxon>rosids</taxon>
        <taxon>fabids</taxon>
        <taxon>Malpighiales</taxon>
        <taxon>Salicaceae</taxon>
        <taxon>Saliceae</taxon>
        <taxon>Populus</taxon>
    </lineage>
</organism>
<evidence type="ECO:0000313" key="3">
    <source>
        <dbReference type="EMBL" id="PNS95604.1"/>
    </source>
</evidence>
<feature type="domain" description="DUF4283" evidence="2">
    <location>
        <begin position="254"/>
        <end position="333"/>
    </location>
</feature>
<name>A0A2K1X4A9_POPTR</name>
<evidence type="ECO:0000259" key="2">
    <source>
        <dbReference type="Pfam" id="PF14111"/>
    </source>
</evidence>
<dbReference type="Proteomes" id="UP000006729">
    <property type="component" value="Chromosome 17"/>
</dbReference>
<gene>
    <name evidence="3" type="ORF">POPTR_017G067800</name>
</gene>
<feature type="region of interest" description="Disordered" evidence="1">
    <location>
        <begin position="548"/>
        <end position="590"/>
    </location>
</feature>
<dbReference type="InParanoid" id="A0A2K1X4A9"/>
<accession>A0A2K1X4A9</accession>
<sequence>MANKKKKAGSHRSRLKQQKLVDAQFVNDSAVLALTTPPSTVHATVTPNSNSKQSPLVDFVTTGSRPLHHVLSSPHGSVSHYRGDPSPSINHVFVEDWSGEDDLEDEEVDFDSSVDFYYVGASTFSSSPVVVASPASCQSTPPPLPLAEKIPSPPVASPADGQSTLPSLPLVEKILSPPLEKTVLPSSPSSGCREVPPSTVAGNPVSVPGSSKWSDLFLSNRSSISYTKLQHFSLNHLSRTCGISPEDIQPEFDVWKFCAVGYVSGKRPGYRVLNSIISTVWKCEATLSIHDSGWLVYRFKTEEAKLSVLSGGPYLIYGRPLILRPMMKFFDFSSEEMSRVPVWIATSTLSRISYARVLVEIDLLEDLRHSVEISLPEGPALRQPVVYEALPKYCTFCHVLGHTRLLCPKAAASQAIPRNQPLTQVQTQQDDAIPVGFKGDVGSEVDLEPTNVWVTVESRRKSRKQDKGKAVVAFEPGVETNPIPSSSPVCTGPVQTSSGTNPLVATPCVAGVRASSPPCTESLAQPPCAGNEHRHSTPKTNTFVTTAGDAHMPGPPIPSPVVEVSAQSRVQTRNQKKRGGKDRISPPLAY</sequence>
<dbReference type="PANTHER" id="PTHR31286">
    <property type="entry name" value="GLYCINE-RICH CELL WALL STRUCTURAL PROTEIN 1.8-LIKE"/>
    <property type="match status" value="1"/>
</dbReference>
<dbReference type="EMBL" id="CM009306">
    <property type="protein sequence ID" value="PNS95604.1"/>
    <property type="molecule type" value="Genomic_DNA"/>
</dbReference>